<feature type="DNA-binding region" description="Homeobox" evidence="8">
    <location>
        <begin position="347"/>
        <end position="409"/>
    </location>
</feature>
<evidence type="ECO:0000256" key="4">
    <source>
        <dbReference type="ARBA" id="ARBA00023125"/>
    </source>
</evidence>
<dbReference type="InterPro" id="IPR009057">
    <property type="entry name" value="Homeodomain-like_sf"/>
</dbReference>
<keyword evidence="3" id="KW-0805">Transcription regulation</keyword>
<evidence type="ECO:0000256" key="6">
    <source>
        <dbReference type="ARBA" id="ARBA00023163"/>
    </source>
</evidence>
<dbReference type="InterPro" id="IPR001356">
    <property type="entry name" value="HD"/>
</dbReference>
<dbReference type="AlphaFoldDB" id="A0AA38FHW7"/>
<dbReference type="InterPro" id="IPR006563">
    <property type="entry name" value="POX_dom"/>
</dbReference>
<dbReference type="Pfam" id="PF05920">
    <property type="entry name" value="Homeobox_KN"/>
    <property type="match status" value="1"/>
</dbReference>
<comment type="subcellular location">
    <subcellularLocation>
        <location evidence="1 8">Nucleus</location>
    </subcellularLocation>
</comment>
<name>A0AA38FHW7_TAXCH</name>
<protein>
    <recommendedName>
        <fullName evidence="9">Homeobox domain-containing protein</fullName>
    </recommendedName>
</protein>
<evidence type="ECO:0000256" key="5">
    <source>
        <dbReference type="ARBA" id="ARBA00023155"/>
    </source>
</evidence>
<comment type="similarity">
    <text evidence="2">Belongs to the TALE/BELL homeobox family.</text>
</comment>
<evidence type="ECO:0000256" key="7">
    <source>
        <dbReference type="ARBA" id="ARBA00023242"/>
    </source>
</evidence>
<sequence>MASQGFFNIDQVACKDSSWQSSGGVNELLLLPMGYGNSALINGNTQITPPQQLSHAVNRANSSLKPSVSQCCEQSFLETCSRNRNDGSVQELSLSLSSNSPLLISSQDEDFVNRLQPSADAKNKSVELLNCSKAGIFSSLSRSERKLGCWSSGSGSSGQLKQSKYMKSTRQLLDEFCNVQTAAMHNHQKPEPECNNISQSIIQNGQNVESSAGTIRNGNEDELSFSGDRFKLRKRKEELLWMLDEVERRYRQYSEQMKIIVTCFESAAGVGAATTYTHLAARAMSRHFKCLKDAITIQIKQTNDVLGEKETGVSGITKGETPRLKLIEQSLRQKHCFQQVGMFEHDVWRPQRGLPERAVTLLRAWLFEHFLHPYPSDADKHLLARQTGLSRSQISNWFINARVRLWKPMVEEMYQEEAREAQMEEEDANSSPI</sequence>
<reference evidence="10 11" key="1">
    <citation type="journal article" date="2021" name="Nat. Plants">
        <title>The Taxus genome provides insights into paclitaxel biosynthesis.</title>
        <authorList>
            <person name="Xiong X."/>
            <person name="Gou J."/>
            <person name="Liao Q."/>
            <person name="Li Y."/>
            <person name="Zhou Q."/>
            <person name="Bi G."/>
            <person name="Li C."/>
            <person name="Du R."/>
            <person name="Wang X."/>
            <person name="Sun T."/>
            <person name="Guo L."/>
            <person name="Liang H."/>
            <person name="Lu P."/>
            <person name="Wu Y."/>
            <person name="Zhang Z."/>
            <person name="Ro D.K."/>
            <person name="Shang Y."/>
            <person name="Huang S."/>
            <person name="Yan J."/>
        </authorList>
    </citation>
    <scope>NUCLEOTIDE SEQUENCE [LARGE SCALE GENOMIC DNA]</scope>
    <source>
        <strain evidence="10">Ta-2019</strain>
    </source>
</reference>
<dbReference type="InterPro" id="IPR050224">
    <property type="entry name" value="TALE_homeobox"/>
</dbReference>
<gene>
    <name evidence="10" type="ORF">KI387_014458</name>
</gene>
<dbReference type="Gene3D" id="1.10.10.60">
    <property type="entry name" value="Homeodomain-like"/>
    <property type="match status" value="1"/>
</dbReference>
<keyword evidence="7 8" id="KW-0539">Nucleus</keyword>
<dbReference type="SMART" id="SM00574">
    <property type="entry name" value="POX"/>
    <property type="match status" value="1"/>
</dbReference>
<evidence type="ECO:0000259" key="9">
    <source>
        <dbReference type="PROSITE" id="PS50071"/>
    </source>
</evidence>
<dbReference type="SUPFAM" id="SSF46689">
    <property type="entry name" value="Homeodomain-like"/>
    <property type="match status" value="1"/>
</dbReference>
<proteinExistence type="inferred from homology"/>
<dbReference type="GO" id="GO:0006355">
    <property type="term" value="P:regulation of DNA-templated transcription"/>
    <property type="evidence" value="ECO:0007669"/>
    <property type="project" value="InterPro"/>
</dbReference>
<evidence type="ECO:0000256" key="8">
    <source>
        <dbReference type="PROSITE-ProRule" id="PRU00108"/>
    </source>
</evidence>
<dbReference type="PANTHER" id="PTHR11850">
    <property type="entry name" value="HOMEOBOX PROTEIN TRANSCRIPTION FACTORS"/>
    <property type="match status" value="1"/>
</dbReference>
<dbReference type="PROSITE" id="PS50071">
    <property type="entry name" value="HOMEOBOX_2"/>
    <property type="match status" value="1"/>
</dbReference>
<dbReference type="SMART" id="SM00389">
    <property type="entry name" value="HOX"/>
    <property type="match status" value="1"/>
</dbReference>
<evidence type="ECO:0000256" key="3">
    <source>
        <dbReference type="ARBA" id="ARBA00023015"/>
    </source>
</evidence>
<feature type="domain" description="Homeobox" evidence="9">
    <location>
        <begin position="345"/>
        <end position="408"/>
    </location>
</feature>
<evidence type="ECO:0000313" key="10">
    <source>
        <dbReference type="EMBL" id="KAH9302875.1"/>
    </source>
</evidence>
<evidence type="ECO:0000256" key="2">
    <source>
        <dbReference type="ARBA" id="ARBA00006454"/>
    </source>
</evidence>
<dbReference type="InterPro" id="IPR008422">
    <property type="entry name" value="KN_HD"/>
</dbReference>
<evidence type="ECO:0000256" key="1">
    <source>
        <dbReference type="ARBA" id="ARBA00004123"/>
    </source>
</evidence>
<keyword evidence="4 8" id="KW-0238">DNA-binding</keyword>
<evidence type="ECO:0000313" key="11">
    <source>
        <dbReference type="Proteomes" id="UP000824469"/>
    </source>
</evidence>
<comment type="caution">
    <text evidence="10">The sequence shown here is derived from an EMBL/GenBank/DDBJ whole genome shotgun (WGS) entry which is preliminary data.</text>
</comment>
<keyword evidence="11" id="KW-1185">Reference proteome</keyword>
<accession>A0AA38FHW7</accession>
<dbReference type="GO" id="GO:0005634">
    <property type="term" value="C:nucleus"/>
    <property type="evidence" value="ECO:0007669"/>
    <property type="project" value="UniProtKB-SubCell"/>
</dbReference>
<dbReference type="Proteomes" id="UP000824469">
    <property type="component" value="Unassembled WGS sequence"/>
</dbReference>
<dbReference type="CDD" id="cd00086">
    <property type="entry name" value="homeodomain"/>
    <property type="match status" value="1"/>
</dbReference>
<dbReference type="EMBL" id="JAHRHJ020000009">
    <property type="protein sequence ID" value="KAH9302875.1"/>
    <property type="molecule type" value="Genomic_DNA"/>
</dbReference>
<organism evidence="10 11">
    <name type="scientific">Taxus chinensis</name>
    <name type="common">Chinese yew</name>
    <name type="synonym">Taxus wallichiana var. chinensis</name>
    <dbReference type="NCBI Taxonomy" id="29808"/>
    <lineage>
        <taxon>Eukaryota</taxon>
        <taxon>Viridiplantae</taxon>
        <taxon>Streptophyta</taxon>
        <taxon>Embryophyta</taxon>
        <taxon>Tracheophyta</taxon>
        <taxon>Spermatophyta</taxon>
        <taxon>Pinopsida</taxon>
        <taxon>Pinidae</taxon>
        <taxon>Conifers II</taxon>
        <taxon>Cupressales</taxon>
        <taxon>Taxaceae</taxon>
        <taxon>Taxus</taxon>
    </lineage>
</organism>
<dbReference type="Pfam" id="PF07526">
    <property type="entry name" value="POX"/>
    <property type="match status" value="1"/>
</dbReference>
<dbReference type="FunFam" id="1.10.10.60:FF:000083">
    <property type="entry name" value="BEL1-like homeodomain protein 4"/>
    <property type="match status" value="1"/>
</dbReference>
<dbReference type="GO" id="GO:0003677">
    <property type="term" value="F:DNA binding"/>
    <property type="evidence" value="ECO:0007669"/>
    <property type="project" value="UniProtKB-UniRule"/>
</dbReference>
<keyword evidence="6" id="KW-0804">Transcription</keyword>
<keyword evidence="5 8" id="KW-0371">Homeobox</keyword>